<dbReference type="InterPro" id="IPR029060">
    <property type="entry name" value="PIN-like_dom_sf"/>
</dbReference>
<evidence type="ECO:0000256" key="5">
    <source>
        <dbReference type="SAM" id="MobiDB-lite"/>
    </source>
</evidence>
<dbReference type="InterPro" id="IPR002716">
    <property type="entry name" value="PIN_dom"/>
</dbReference>
<name>A0A1F5ZCG1_9BACT</name>
<evidence type="ECO:0000256" key="3">
    <source>
        <dbReference type="ARBA" id="ARBA00022801"/>
    </source>
</evidence>
<dbReference type="PROSITE" id="PS50926">
    <property type="entry name" value="TRAM"/>
    <property type="match status" value="1"/>
</dbReference>
<organism evidence="7 8">
    <name type="scientific">Candidatus Gottesmanbacteria bacterium RBG_16_43_7</name>
    <dbReference type="NCBI Taxonomy" id="1798373"/>
    <lineage>
        <taxon>Bacteria</taxon>
        <taxon>Candidatus Gottesmaniibacteriota</taxon>
    </lineage>
</organism>
<dbReference type="CDD" id="cd09877">
    <property type="entry name" value="PIN_YacL-like"/>
    <property type="match status" value="1"/>
</dbReference>
<evidence type="ECO:0000313" key="7">
    <source>
        <dbReference type="EMBL" id="OGG10045.1"/>
    </source>
</evidence>
<evidence type="ECO:0000313" key="8">
    <source>
        <dbReference type="Proteomes" id="UP000176854"/>
    </source>
</evidence>
<dbReference type="Pfam" id="PF01938">
    <property type="entry name" value="TRAM"/>
    <property type="match status" value="1"/>
</dbReference>
<evidence type="ECO:0000256" key="1">
    <source>
        <dbReference type="ARBA" id="ARBA00001946"/>
    </source>
</evidence>
<dbReference type="InterPro" id="IPR002792">
    <property type="entry name" value="TRAM_dom"/>
</dbReference>
<dbReference type="PANTHER" id="PTHR11603">
    <property type="entry name" value="AAA FAMILY ATPASE"/>
    <property type="match status" value="1"/>
</dbReference>
<dbReference type="PANTHER" id="PTHR11603:SF147">
    <property type="entry name" value="MEMBRANE PROTEIN"/>
    <property type="match status" value="1"/>
</dbReference>
<comment type="cofactor">
    <cofactor evidence="1">
        <name>Mg(2+)</name>
        <dbReference type="ChEBI" id="CHEBI:18420"/>
    </cofactor>
</comment>
<evidence type="ECO:0000259" key="6">
    <source>
        <dbReference type="PROSITE" id="PS50926"/>
    </source>
</evidence>
<dbReference type="InterPro" id="IPR052041">
    <property type="entry name" value="Nucleic_acid_metab_PIN/TRAM"/>
</dbReference>
<dbReference type="Pfam" id="PF01850">
    <property type="entry name" value="PIN"/>
    <property type="match status" value="1"/>
</dbReference>
<sequence>MKQDQKPDQTSSDTKPRNIKVKKSPVSRTRIQVLTKPTAAFTQALAHEIVKNLSSFGQLTTAPFRKAAETKRKQKAEKDALGEFPMLVDTSVLIDGRMVPIVNSGFIAGTLLIPQFVLGEVQHIADSQDLIRRTKGRRGLDVAAKLRNQKVNDRVRTKIIGDDPPEVKEVDHKLIALAKKWKIRILTLDFNLAQLARAQGIKVLNINDLAQALKIALVPGEEIKIRISHIGKEREQGVGYLDDGTMVVVDNTKDKVGNEVVAVLTKIHQTPAGQLFFAKTR</sequence>
<dbReference type="SMART" id="SM00670">
    <property type="entry name" value="PINc"/>
    <property type="match status" value="1"/>
</dbReference>
<proteinExistence type="predicted"/>
<comment type="caution">
    <text evidence="7">The sequence shown here is derived from an EMBL/GenBank/DDBJ whole genome shotgun (WGS) entry which is preliminary data.</text>
</comment>
<evidence type="ECO:0000256" key="4">
    <source>
        <dbReference type="ARBA" id="ARBA00022842"/>
    </source>
</evidence>
<protein>
    <recommendedName>
        <fullName evidence="6">TRAM domain-containing protein</fullName>
    </recommendedName>
</protein>
<dbReference type="SUPFAM" id="SSF88723">
    <property type="entry name" value="PIN domain-like"/>
    <property type="match status" value="1"/>
</dbReference>
<dbReference type="Gene3D" id="3.40.50.1010">
    <property type="entry name" value="5'-nuclease"/>
    <property type="match status" value="1"/>
</dbReference>
<reference evidence="7 8" key="1">
    <citation type="journal article" date="2016" name="Nat. Commun.">
        <title>Thousands of microbial genomes shed light on interconnected biogeochemical processes in an aquifer system.</title>
        <authorList>
            <person name="Anantharaman K."/>
            <person name="Brown C.T."/>
            <person name="Hug L.A."/>
            <person name="Sharon I."/>
            <person name="Castelle C.J."/>
            <person name="Probst A.J."/>
            <person name="Thomas B.C."/>
            <person name="Singh A."/>
            <person name="Wilkins M.J."/>
            <person name="Karaoz U."/>
            <person name="Brodie E.L."/>
            <person name="Williams K.H."/>
            <person name="Hubbard S.S."/>
            <person name="Banfield J.F."/>
        </authorList>
    </citation>
    <scope>NUCLEOTIDE SEQUENCE [LARGE SCALE GENOMIC DNA]</scope>
</reference>
<keyword evidence="2" id="KW-0540">Nuclease</keyword>
<dbReference type="AlphaFoldDB" id="A0A1F5ZCG1"/>
<accession>A0A1F5ZCG1</accession>
<dbReference type="Proteomes" id="UP000176854">
    <property type="component" value="Unassembled WGS sequence"/>
</dbReference>
<dbReference type="EMBL" id="MFJC01000006">
    <property type="protein sequence ID" value="OGG10045.1"/>
    <property type="molecule type" value="Genomic_DNA"/>
</dbReference>
<dbReference type="GO" id="GO:0016787">
    <property type="term" value="F:hydrolase activity"/>
    <property type="evidence" value="ECO:0007669"/>
    <property type="project" value="UniProtKB-KW"/>
</dbReference>
<feature type="domain" description="TRAM" evidence="6">
    <location>
        <begin position="216"/>
        <end position="277"/>
    </location>
</feature>
<dbReference type="GO" id="GO:0004518">
    <property type="term" value="F:nuclease activity"/>
    <property type="evidence" value="ECO:0007669"/>
    <property type="project" value="UniProtKB-KW"/>
</dbReference>
<keyword evidence="4" id="KW-0460">Magnesium</keyword>
<keyword evidence="3" id="KW-0378">Hydrolase</keyword>
<gene>
    <name evidence="7" type="ORF">A2154_04410</name>
</gene>
<feature type="region of interest" description="Disordered" evidence="5">
    <location>
        <begin position="1"/>
        <end position="26"/>
    </location>
</feature>
<evidence type="ECO:0000256" key="2">
    <source>
        <dbReference type="ARBA" id="ARBA00022722"/>
    </source>
</evidence>